<reference evidence="3 4" key="1">
    <citation type="submission" date="2024-02" db="EMBL/GenBank/DDBJ databases">
        <title>A draft genome for the cacao thread blight pathogen Marasmius crinis-equi.</title>
        <authorList>
            <person name="Cohen S.P."/>
            <person name="Baruah I.K."/>
            <person name="Amoako-Attah I."/>
            <person name="Bukari Y."/>
            <person name="Meinhardt L.W."/>
            <person name="Bailey B.A."/>
        </authorList>
    </citation>
    <scope>NUCLEOTIDE SEQUENCE [LARGE SCALE GENOMIC DNA]</scope>
    <source>
        <strain evidence="3 4">GH-76</strain>
    </source>
</reference>
<evidence type="ECO:0000256" key="1">
    <source>
        <dbReference type="ARBA" id="ARBA00022737"/>
    </source>
</evidence>
<organism evidence="3 4">
    <name type="scientific">Marasmius crinis-equi</name>
    <dbReference type="NCBI Taxonomy" id="585013"/>
    <lineage>
        <taxon>Eukaryota</taxon>
        <taxon>Fungi</taxon>
        <taxon>Dikarya</taxon>
        <taxon>Basidiomycota</taxon>
        <taxon>Agaricomycotina</taxon>
        <taxon>Agaricomycetes</taxon>
        <taxon>Agaricomycetidae</taxon>
        <taxon>Agaricales</taxon>
        <taxon>Marasmiineae</taxon>
        <taxon>Marasmiaceae</taxon>
        <taxon>Marasmius</taxon>
    </lineage>
</organism>
<keyword evidence="4" id="KW-1185">Reference proteome</keyword>
<feature type="non-terminal residue" evidence="3">
    <location>
        <position position="288"/>
    </location>
</feature>
<proteinExistence type="predicted"/>
<evidence type="ECO:0000259" key="2">
    <source>
        <dbReference type="Pfam" id="PF24883"/>
    </source>
</evidence>
<dbReference type="InterPro" id="IPR056884">
    <property type="entry name" value="NPHP3-like_N"/>
</dbReference>
<keyword evidence="1" id="KW-0677">Repeat</keyword>
<name>A0ABR3F2I6_9AGAR</name>
<evidence type="ECO:0000313" key="3">
    <source>
        <dbReference type="EMBL" id="KAL0569337.1"/>
    </source>
</evidence>
<dbReference type="EMBL" id="JBAHYK010001141">
    <property type="protein sequence ID" value="KAL0569337.1"/>
    <property type="molecule type" value="Genomic_DNA"/>
</dbReference>
<feature type="domain" description="Nephrocystin 3-like N-terminal" evidence="2">
    <location>
        <begin position="87"/>
        <end position="244"/>
    </location>
</feature>
<evidence type="ECO:0000313" key="4">
    <source>
        <dbReference type="Proteomes" id="UP001465976"/>
    </source>
</evidence>
<dbReference type="Pfam" id="PF24883">
    <property type="entry name" value="NPHP3_N"/>
    <property type="match status" value="1"/>
</dbReference>
<sequence length="288" mass="32761">MANLHAGSVSQHNYNGPGYNINHGGDQNIHQNFETKIDSRIVLWDAIKHVGFSHKAEQQFSRGECLEGTREEVLQIIHGWRIPDNWELPICWLAGAVGTGKTSIAITVAKSCEEDGLLTSFIFFRSDPNRNNPSALMLAIAYDLAKTHPLVQEEINHRITTDRSILQARLEEQFRELVIQPIAKSCARQIAANHCFAFNGPTLVIIDGLDECGDEETQLRILSTISSAYQHYPSFPLRFLISSRPEAWIREEFEASPLCDITRVIVLNDEFKPDKDIERYYIHEFQDI</sequence>
<comment type="caution">
    <text evidence="3">The sequence shown here is derived from an EMBL/GenBank/DDBJ whole genome shotgun (WGS) entry which is preliminary data.</text>
</comment>
<dbReference type="PANTHER" id="PTHR10039">
    <property type="entry name" value="AMELOGENIN"/>
    <property type="match status" value="1"/>
</dbReference>
<accession>A0ABR3F2I6</accession>
<dbReference type="SUPFAM" id="SSF52540">
    <property type="entry name" value="P-loop containing nucleoside triphosphate hydrolases"/>
    <property type="match status" value="1"/>
</dbReference>
<dbReference type="Proteomes" id="UP001465976">
    <property type="component" value="Unassembled WGS sequence"/>
</dbReference>
<dbReference type="InterPro" id="IPR027417">
    <property type="entry name" value="P-loop_NTPase"/>
</dbReference>
<protein>
    <recommendedName>
        <fullName evidence="2">Nephrocystin 3-like N-terminal domain-containing protein</fullName>
    </recommendedName>
</protein>
<dbReference type="Gene3D" id="3.40.50.300">
    <property type="entry name" value="P-loop containing nucleotide triphosphate hydrolases"/>
    <property type="match status" value="1"/>
</dbReference>
<gene>
    <name evidence="3" type="ORF">V5O48_012629</name>
</gene>
<dbReference type="PANTHER" id="PTHR10039:SF14">
    <property type="entry name" value="NACHT DOMAIN-CONTAINING PROTEIN"/>
    <property type="match status" value="1"/>
</dbReference>